<gene>
    <name evidence="6" type="ORF">OTJ99_002195</name>
</gene>
<organism evidence="6 7">
    <name type="scientific">Caldicellulosiruptor naganoensis</name>
    <dbReference type="NCBI Taxonomy" id="29324"/>
    <lineage>
        <taxon>Bacteria</taxon>
        <taxon>Bacillati</taxon>
        <taxon>Bacillota</taxon>
        <taxon>Bacillota incertae sedis</taxon>
        <taxon>Caldicellulosiruptorales</taxon>
        <taxon>Caldicellulosiruptoraceae</taxon>
        <taxon>Caldicellulosiruptor</taxon>
    </lineage>
</organism>
<dbReference type="CDD" id="cd00452">
    <property type="entry name" value="KDPG_aldolase"/>
    <property type="match status" value="1"/>
</dbReference>
<accession>A0ABY7BEV2</accession>
<dbReference type="EC" id="4.1.3.16" evidence="6"/>
<dbReference type="InterPro" id="IPR013785">
    <property type="entry name" value="Aldolase_TIM"/>
</dbReference>
<comment type="subunit">
    <text evidence="3">Homotrimer.</text>
</comment>
<dbReference type="Proteomes" id="UP001164745">
    <property type="component" value="Chromosome"/>
</dbReference>
<dbReference type="PANTHER" id="PTHR30246">
    <property type="entry name" value="2-KETO-3-DEOXY-6-PHOSPHOGLUCONATE ALDOLASE"/>
    <property type="match status" value="1"/>
</dbReference>
<keyword evidence="5" id="KW-0119">Carbohydrate metabolism</keyword>
<protein>
    <submittedName>
        <fullName evidence="6">Bifunctional 2-keto-4-hydroxyglutarate aldolase/2-keto-3-deoxy-6-phosphogluconate aldolase</fullName>
        <ecNumber evidence="6">4.1.2.14</ecNumber>
        <ecNumber evidence="6">4.1.3.16</ecNumber>
    </submittedName>
</protein>
<dbReference type="InterPro" id="IPR000887">
    <property type="entry name" value="Aldlse_KDPG_KHG"/>
</dbReference>
<evidence type="ECO:0000256" key="2">
    <source>
        <dbReference type="ARBA" id="ARBA00006906"/>
    </source>
</evidence>
<evidence type="ECO:0000313" key="7">
    <source>
        <dbReference type="Proteomes" id="UP001164745"/>
    </source>
</evidence>
<sequence length="215" mass="23358">MEKEQVLQRIHENGLVVVVRTESKEKALKITEACIKGGASAIEITFTVPHADEIIRTLTASYSEDEILIGAGTVLDAETARIAILAGAKFVVSPYLNVEMVKLCNRYRIASMPGAMTIKEVVEALECGADVVKIFPGELFGPKIIKAYKGPIPQARLMPTGGVDLDNVDEWMKAGAFAVGVGSNITKYAANEQYDKVEEVCRQFVEKINNAKGKV</sequence>
<evidence type="ECO:0000313" key="6">
    <source>
        <dbReference type="EMBL" id="WAM31345.1"/>
    </source>
</evidence>
<evidence type="ECO:0000256" key="5">
    <source>
        <dbReference type="ARBA" id="ARBA00023277"/>
    </source>
</evidence>
<dbReference type="EMBL" id="CP113864">
    <property type="protein sequence ID" value="WAM31345.1"/>
    <property type="molecule type" value="Genomic_DNA"/>
</dbReference>
<dbReference type="GO" id="GO:0008700">
    <property type="term" value="F:(R,S)-4-hydroxy-2-oxoglutarate aldolase activity"/>
    <property type="evidence" value="ECO:0007669"/>
    <property type="project" value="UniProtKB-EC"/>
</dbReference>
<dbReference type="RefSeq" id="WP_045166204.1">
    <property type="nucleotide sequence ID" value="NZ_CP113864.1"/>
</dbReference>
<name>A0ABY7BEV2_9FIRM</name>
<comment type="similarity">
    <text evidence="2">Belongs to the KHG/KDPG aldolase family.</text>
</comment>
<dbReference type="NCBIfam" id="NF005119">
    <property type="entry name" value="PRK06552.1"/>
    <property type="match status" value="1"/>
</dbReference>
<dbReference type="Gene3D" id="3.20.20.70">
    <property type="entry name" value="Aldolase class I"/>
    <property type="match status" value="1"/>
</dbReference>
<reference evidence="6" key="1">
    <citation type="submission" date="2022-12" db="EMBL/GenBank/DDBJ databases">
        <authorList>
            <person name="Bing R.G."/>
            <person name="Willard D.J."/>
            <person name="Manesh M.J.H."/>
            <person name="Laemthong T."/>
            <person name="Crosby J.R."/>
            <person name="Kelly R.M."/>
        </authorList>
    </citation>
    <scope>NUCLEOTIDE SEQUENCE</scope>
    <source>
        <strain evidence="6">DSM 8991</strain>
    </source>
</reference>
<evidence type="ECO:0000256" key="3">
    <source>
        <dbReference type="ARBA" id="ARBA00011233"/>
    </source>
</evidence>
<keyword evidence="4 6" id="KW-0456">Lyase</keyword>
<dbReference type="Pfam" id="PF01081">
    <property type="entry name" value="Aldolase"/>
    <property type="match status" value="1"/>
</dbReference>
<dbReference type="GO" id="GO:0008675">
    <property type="term" value="F:2-dehydro-3-deoxy-phosphogluconate aldolase activity"/>
    <property type="evidence" value="ECO:0007669"/>
    <property type="project" value="UniProtKB-EC"/>
</dbReference>
<proteinExistence type="inferred from homology"/>
<comment type="pathway">
    <text evidence="1">Carbohydrate acid metabolism.</text>
</comment>
<dbReference type="SUPFAM" id="SSF51569">
    <property type="entry name" value="Aldolase"/>
    <property type="match status" value="1"/>
</dbReference>
<dbReference type="PANTHER" id="PTHR30246:SF1">
    <property type="entry name" value="2-DEHYDRO-3-DEOXY-6-PHOSPHOGALACTONATE ALDOLASE-RELATED"/>
    <property type="match status" value="1"/>
</dbReference>
<dbReference type="NCBIfam" id="TIGR01182">
    <property type="entry name" value="eda"/>
    <property type="match status" value="1"/>
</dbReference>
<evidence type="ECO:0000256" key="4">
    <source>
        <dbReference type="ARBA" id="ARBA00023239"/>
    </source>
</evidence>
<keyword evidence="7" id="KW-1185">Reference proteome</keyword>
<evidence type="ECO:0000256" key="1">
    <source>
        <dbReference type="ARBA" id="ARBA00004761"/>
    </source>
</evidence>
<dbReference type="EC" id="4.1.2.14" evidence="6"/>